<sequence>SAVMPPGHAWADTFGVRQIPFGIYSIVFGIATEILYIPCMIGLGRDLRSSCIKVIYQIIQIIFLGKVAYSATIVNLMFKGAVFCSHPTLSVGVGIAGYGMWCSASACCLVLAMNRICEMLNISKYFTKYP</sequence>
<keyword evidence="1" id="KW-1133">Transmembrane helix</keyword>
<proteinExistence type="predicted"/>
<feature type="transmembrane region" description="Helical" evidence="1">
    <location>
        <begin position="55"/>
        <end position="78"/>
    </location>
</feature>
<evidence type="ECO:0008006" key="4">
    <source>
        <dbReference type="Google" id="ProtNLM"/>
    </source>
</evidence>
<dbReference type="Pfam" id="PF10321">
    <property type="entry name" value="7TM_GPCR_Srt"/>
    <property type="match status" value="1"/>
</dbReference>
<keyword evidence="3" id="KW-1185">Reference proteome</keyword>
<evidence type="ECO:0000313" key="2">
    <source>
        <dbReference type="EMBL" id="GMR56124.1"/>
    </source>
</evidence>
<name>A0AAN5D5R1_9BILA</name>
<evidence type="ECO:0000313" key="3">
    <source>
        <dbReference type="Proteomes" id="UP001328107"/>
    </source>
</evidence>
<keyword evidence="1" id="KW-0812">Transmembrane</keyword>
<dbReference type="PANTHER" id="PTHR23021">
    <property type="entry name" value="SERPENTINE RECEPTOR, CLASS T"/>
    <property type="match status" value="1"/>
</dbReference>
<accession>A0AAN5D5R1</accession>
<reference evidence="3" key="1">
    <citation type="submission" date="2022-10" db="EMBL/GenBank/DDBJ databases">
        <title>Genome assembly of Pristionchus species.</title>
        <authorList>
            <person name="Yoshida K."/>
            <person name="Sommer R.J."/>
        </authorList>
    </citation>
    <scope>NUCLEOTIDE SEQUENCE [LARGE SCALE GENOMIC DNA]</scope>
    <source>
        <strain evidence="3">RS5460</strain>
    </source>
</reference>
<dbReference type="AlphaFoldDB" id="A0AAN5D5R1"/>
<feature type="transmembrane region" description="Helical" evidence="1">
    <location>
        <begin position="98"/>
        <end position="117"/>
    </location>
</feature>
<keyword evidence="1" id="KW-0472">Membrane</keyword>
<dbReference type="InterPro" id="IPR019425">
    <property type="entry name" value="7TM_GPCR_serpentine_rcpt_Srt"/>
</dbReference>
<protein>
    <recommendedName>
        <fullName evidence="4">G protein-coupled receptor</fullName>
    </recommendedName>
</protein>
<dbReference type="EMBL" id="BTRK01000005">
    <property type="protein sequence ID" value="GMR56124.1"/>
    <property type="molecule type" value="Genomic_DNA"/>
</dbReference>
<feature type="transmembrane region" description="Helical" evidence="1">
    <location>
        <begin position="21"/>
        <end position="43"/>
    </location>
</feature>
<dbReference type="Proteomes" id="UP001328107">
    <property type="component" value="Unassembled WGS sequence"/>
</dbReference>
<dbReference type="PANTHER" id="PTHR23021:SF11">
    <property type="entry name" value="SERPENTINE RECEPTOR, CLASS T"/>
    <property type="match status" value="1"/>
</dbReference>
<comment type="caution">
    <text evidence="2">The sequence shown here is derived from an EMBL/GenBank/DDBJ whole genome shotgun (WGS) entry which is preliminary data.</text>
</comment>
<organism evidence="2 3">
    <name type="scientific">Pristionchus mayeri</name>
    <dbReference type="NCBI Taxonomy" id="1317129"/>
    <lineage>
        <taxon>Eukaryota</taxon>
        <taxon>Metazoa</taxon>
        <taxon>Ecdysozoa</taxon>
        <taxon>Nematoda</taxon>
        <taxon>Chromadorea</taxon>
        <taxon>Rhabditida</taxon>
        <taxon>Rhabditina</taxon>
        <taxon>Diplogasteromorpha</taxon>
        <taxon>Diplogasteroidea</taxon>
        <taxon>Neodiplogasteridae</taxon>
        <taxon>Pristionchus</taxon>
    </lineage>
</organism>
<gene>
    <name evidence="2" type="ORF">PMAYCL1PPCAC_26319</name>
</gene>
<evidence type="ECO:0000256" key="1">
    <source>
        <dbReference type="SAM" id="Phobius"/>
    </source>
</evidence>
<feature type="non-terminal residue" evidence="2">
    <location>
        <position position="1"/>
    </location>
</feature>